<dbReference type="RefSeq" id="WP_054964891.1">
    <property type="nucleotide sequence ID" value="NZ_FMUN01000004.1"/>
</dbReference>
<dbReference type="PANTHER" id="PTHR14119:SF3">
    <property type="entry name" value="ISOCHORISMATASE DOMAIN-CONTAINING PROTEIN 2"/>
    <property type="match status" value="1"/>
</dbReference>
<dbReference type="InterPro" id="IPR050993">
    <property type="entry name" value="Isochorismatase_domain"/>
</dbReference>
<dbReference type="OrthoDB" id="9796958at2"/>
<evidence type="ECO:0000313" key="3">
    <source>
        <dbReference type="Proteomes" id="UP000183104"/>
    </source>
</evidence>
<organism evidence="2 3">
    <name type="scientific">Thiohalorhabdus denitrificans</name>
    <dbReference type="NCBI Taxonomy" id="381306"/>
    <lineage>
        <taxon>Bacteria</taxon>
        <taxon>Pseudomonadati</taxon>
        <taxon>Pseudomonadota</taxon>
        <taxon>Gammaproteobacteria</taxon>
        <taxon>Thiohalorhabdales</taxon>
        <taxon>Thiohalorhabdaceae</taxon>
        <taxon>Thiohalorhabdus</taxon>
    </lineage>
</organism>
<dbReference type="PATRIC" id="fig|381306.5.peg.1887"/>
<proteinExistence type="predicted"/>
<evidence type="ECO:0000313" key="2">
    <source>
        <dbReference type="EMBL" id="SCY23057.1"/>
    </source>
</evidence>
<feature type="domain" description="Isochorismatase-like" evidence="1">
    <location>
        <begin position="10"/>
        <end position="161"/>
    </location>
</feature>
<reference evidence="3" key="1">
    <citation type="submission" date="2016-10" db="EMBL/GenBank/DDBJ databases">
        <authorList>
            <person name="Varghese N."/>
        </authorList>
    </citation>
    <scope>NUCLEOTIDE SEQUENCE [LARGE SCALE GENOMIC DNA]</scope>
    <source>
        <strain evidence="3">HL 19</strain>
    </source>
</reference>
<protein>
    <submittedName>
        <fullName evidence="2">Nicotinamidase-related amidase</fullName>
    </submittedName>
</protein>
<evidence type="ECO:0000259" key="1">
    <source>
        <dbReference type="Pfam" id="PF00857"/>
    </source>
</evidence>
<sequence length="184" mass="20042">MSLARAEQSVLAIVDIQEKLAPAMSPDARREVLAGVEVLLRAAEELGLPVLATEQYPKGLGATLPEVSEHFPEDARVFPKDSFSCCGASDFTAALETAGRPQVVIAGMETHVCVLQTALELREAGYTPFVVEDAVCSRRCDHKANALHRLRANGVQVANVESVLFEWLQQAGTDSFRRLARLIR</sequence>
<dbReference type="InterPro" id="IPR000868">
    <property type="entry name" value="Isochorismatase-like_dom"/>
</dbReference>
<dbReference type="PANTHER" id="PTHR14119">
    <property type="entry name" value="HYDROLASE"/>
    <property type="match status" value="1"/>
</dbReference>
<gene>
    <name evidence="2" type="ORF">SAMN05661077_1524</name>
</gene>
<dbReference type="CDD" id="cd01012">
    <property type="entry name" value="YcaC_related"/>
    <property type="match status" value="1"/>
</dbReference>
<dbReference type="AlphaFoldDB" id="A0A0P9CQ97"/>
<dbReference type="EMBL" id="FMUN01000004">
    <property type="protein sequence ID" value="SCY23057.1"/>
    <property type="molecule type" value="Genomic_DNA"/>
</dbReference>
<dbReference type="Pfam" id="PF00857">
    <property type="entry name" value="Isochorismatase"/>
    <property type="match status" value="1"/>
</dbReference>
<dbReference type="Gene3D" id="3.40.50.850">
    <property type="entry name" value="Isochorismatase-like"/>
    <property type="match status" value="1"/>
</dbReference>
<dbReference type="SUPFAM" id="SSF52499">
    <property type="entry name" value="Isochorismatase-like hydrolases"/>
    <property type="match status" value="1"/>
</dbReference>
<dbReference type="Proteomes" id="UP000183104">
    <property type="component" value="Unassembled WGS sequence"/>
</dbReference>
<name>A0A0P9CQ97_9GAMM</name>
<accession>A0A0P9CQ97</accession>
<dbReference type="InterPro" id="IPR036380">
    <property type="entry name" value="Isochorismatase-like_sf"/>
</dbReference>
<keyword evidence="3" id="KW-1185">Reference proteome</keyword>
<dbReference type="STRING" id="381306.AN478_01665"/>